<dbReference type="Proteomes" id="UP001209540">
    <property type="component" value="Unassembled WGS sequence"/>
</dbReference>
<dbReference type="Pfam" id="PF12632">
    <property type="entry name" value="Vezatin"/>
    <property type="match status" value="1"/>
</dbReference>
<dbReference type="InterPro" id="IPR026859">
    <property type="entry name" value="Myosin-bd"/>
</dbReference>
<dbReference type="GO" id="GO:0017022">
    <property type="term" value="F:myosin binding"/>
    <property type="evidence" value="ECO:0007669"/>
    <property type="project" value="InterPro"/>
</dbReference>
<reference evidence="9" key="2">
    <citation type="submission" date="2023-02" db="EMBL/GenBank/DDBJ databases">
        <authorList>
            <consortium name="DOE Joint Genome Institute"/>
            <person name="Mondo S.J."/>
            <person name="Chang Y."/>
            <person name="Wang Y."/>
            <person name="Ahrendt S."/>
            <person name="Andreopoulos W."/>
            <person name="Barry K."/>
            <person name="Beard J."/>
            <person name="Benny G.L."/>
            <person name="Blankenship S."/>
            <person name="Bonito G."/>
            <person name="Cuomo C."/>
            <person name="Desiro A."/>
            <person name="Gervers K.A."/>
            <person name="Hundley H."/>
            <person name="Kuo A."/>
            <person name="LaButti K."/>
            <person name="Lang B.F."/>
            <person name="Lipzen A."/>
            <person name="O'Donnell K."/>
            <person name="Pangilinan J."/>
            <person name="Reynolds N."/>
            <person name="Sandor L."/>
            <person name="Smith M.W."/>
            <person name="Tsang A."/>
            <person name="Grigoriev I.V."/>
            <person name="Stajich J.E."/>
            <person name="Spatafora J.W."/>
        </authorList>
    </citation>
    <scope>NUCLEOTIDE SEQUENCE</scope>
    <source>
        <strain evidence="9">RSA 2281</strain>
    </source>
</reference>
<accession>A0AAD5PC60</accession>
<feature type="domain" description="Myosin-binding" evidence="8">
    <location>
        <begin position="191"/>
        <end position="465"/>
    </location>
</feature>
<evidence type="ECO:0000256" key="6">
    <source>
        <dbReference type="SAM" id="Phobius"/>
    </source>
</evidence>
<reference evidence="9" key="1">
    <citation type="journal article" date="2022" name="IScience">
        <title>Evolution of zygomycete secretomes and the origins of terrestrial fungal ecologies.</title>
        <authorList>
            <person name="Chang Y."/>
            <person name="Wang Y."/>
            <person name="Mondo S."/>
            <person name="Ahrendt S."/>
            <person name="Andreopoulos W."/>
            <person name="Barry K."/>
            <person name="Beard J."/>
            <person name="Benny G.L."/>
            <person name="Blankenship S."/>
            <person name="Bonito G."/>
            <person name="Cuomo C."/>
            <person name="Desiro A."/>
            <person name="Gervers K.A."/>
            <person name="Hundley H."/>
            <person name="Kuo A."/>
            <person name="LaButti K."/>
            <person name="Lang B.F."/>
            <person name="Lipzen A."/>
            <person name="O'Donnell K."/>
            <person name="Pangilinan J."/>
            <person name="Reynolds N."/>
            <person name="Sandor L."/>
            <person name="Smith M.E."/>
            <person name="Tsang A."/>
            <person name="Grigoriev I.V."/>
            <person name="Stajich J.E."/>
            <person name="Spatafora J.W."/>
        </authorList>
    </citation>
    <scope>NUCLEOTIDE SEQUENCE</scope>
    <source>
        <strain evidence="9">RSA 2281</strain>
    </source>
</reference>
<feature type="compositionally biased region" description="Low complexity" evidence="5">
    <location>
        <begin position="589"/>
        <end position="602"/>
    </location>
</feature>
<organism evidence="9 10">
    <name type="scientific">Phascolomyces articulosus</name>
    <dbReference type="NCBI Taxonomy" id="60185"/>
    <lineage>
        <taxon>Eukaryota</taxon>
        <taxon>Fungi</taxon>
        <taxon>Fungi incertae sedis</taxon>
        <taxon>Mucoromycota</taxon>
        <taxon>Mucoromycotina</taxon>
        <taxon>Mucoromycetes</taxon>
        <taxon>Mucorales</taxon>
        <taxon>Lichtheimiaceae</taxon>
        <taxon>Phascolomyces</taxon>
    </lineage>
</organism>
<evidence type="ECO:0000256" key="1">
    <source>
        <dbReference type="ARBA" id="ARBA00004308"/>
    </source>
</evidence>
<evidence type="ECO:0000256" key="2">
    <source>
        <dbReference type="ARBA" id="ARBA00022692"/>
    </source>
</evidence>
<feature type="region of interest" description="Disordered" evidence="5">
    <location>
        <begin position="579"/>
        <end position="602"/>
    </location>
</feature>
<keyword evidence="10" id="KW-1185">Reference proteome</keyword>
<dbReference type="EMBL" id="JAIXMP010000020">
    <property type="protein sequence ID" value="KAI9257207.1"/>
    <property type="molecule type" value="Genomic_DNA"/>
</dbReference>
<keyword evidence="2 6" id="KW-0812">Transmembrane</keyword>
<dbReference type="AlphaFoldDB" id="A0AAD5PC60"/>
<comment type="subcellular location">
    <subcellularLocation>
        <location evidence="1">Endomembrane system</location>
    </subcellularLocation>
</comment>
<keyword evidence="4 6" id="KW-0472">Membrane</keyword>
<comment type="caution">
    <text evidence="9">The sequence shown here is derived from an EMBL/GenBank/DDBJ whole genome shotgun (WGS) entry which is preliminary data.</text>
</comment>
<feature type="region of interest" description="Disordered" evidence="5">
    <location>
        <begin position="266"/>
        <end position="289"/>
    </location>
</feature>
<feature type="chain" id="PRO_5042045681" description="Myosin-binding domain-containing protein" evidence="7">
    <location>
        <begin position="16"/>
        <end position="602"/>
    </location>
</feature>
<proteinExistence type="predicted"/>
<keyword evidence="3 6" id="KW-1133">Transmembrane helix</keyword>
<evidence type="ECO:0000313" key="10">
    <source>
        <dbReference type="Proteomes" id="UP001209540"/>
    </source>
</evidence>
<name>A0AAD5PC60_9FUNG</name>
<feature type="transmembrane region" description="Helical" evidence="6">
    <location>
        <begin position="157"/>
        <end position="177"/>
    </location>
</feature>
<evidence type="ECO:0000313" key="9">
    <source>
        <dbReference type="EMBL" id="KAI9257207.1"/>
    </source>
</evidence>
<evidence type="ECO:0000256" key="4">
    <source>
        <dbReference type="ARBA" id="ARBA00023136"/>
    </source>
</evidence>
<evidence type="ECO:0000256" key="3">
    <source>
        <dbReference type="ARBA" id="ARBA00022989"/>
    </source>
</evidence>
<feature type="signal peptide" evidence="7">
    <location>
        <begin position="1"/>
        <end position="15"/>
    </location>
</feature>
<keyword evidence="7" id="KW-0732">Signal</keyword>
<feature type="compositionally biased region" description="Low complexity" evidence="5">
    <location>
        <begin position="543"/>
        <end position="554"/>
    </location>
</feature>
<gene>
    <name evidence="9" type="ORF">BDA99DRAFT_515801</name>
</gene>
<feature type="compositionally biased region" description="Low complexity" evidence="5">
    <location>
        <begin position="266"/>
        <end position="284"/>
    </location>
</feature>
<feature type="region of interest" description="Disordered" evidence="5">
    <location>
        <begin position="525"/>
        <end position="560"/>
    </location>
</feature>
<evidence type="ECO:0000259" key="8">
    <source>
        <dbReference type="Pfam" id="PF12632"/>
    </source>
</evidence>
<feature type="transmembrane region" description="Helical" evidence="6">
    <location>
        <begin position="6"/>
        <end position="29"/>
    </location>
</feature>
<sequence>MSNWIAFIFPSSAHGIMLLSFVALVFFAVPTNQHQDNNVDDDYENLLSLNNILQRRDYAVTITKKYITQAGNFSVQVIIPLVLHWIEHVRGCISSSLPDVEETAFEEQFKYLIVTSSLLSELPSTNSTASSTSNNTMTRISSNTGITTQNNLFNSMLPGMITIAAATSFLLLIASYLGVLPDYFSLTCLVLASQGLAFFILRRLHRRTKIRSIHTTALVRLRQLVAQCEQGDTALLRLVDQIRQLELISQGSTLAPPNHYRTRTITSSSFLSSTPTSSSSSSSRRAADMRRSTSHILHSQFRKFADALSNLEPLSHSGNLSRFRDMYNINNNASFSPLLVFDDRILKAAMDNTDELEHLMHTIHWKRRECVIHLLALDVMTLGHDSERVDYEQNWESVIEVISELVADYRRHNPLLHEHLTSSSLYSEEEEDERKILPGTVDQRSQALLHQYTALEKHVRSIQSKLLLCRQDAKAFSTSRAAAAYSMERIGERFGAIDQDLSHMLAQWEDAKDAYMIISDNDSSEDLTQILPSPPSSPKKADSSGSSTSSTAASRRAHYRRSMMTGAAVSSFLENKRASRQLRTRAQISRSSLISSPSTETL</sequence>
<feature type="transmembrane region" description="Helical" evidence="6">
    <location>
        <begin position="183"/>
        <end position="201"/>
    </location>
</feature>
<dbReference type="GO" id="GO:0012505">
    <property type="term" value="C:endomembrane system"/>
    <property type="evidence" value="ECO:0007669"/>
    <property type="project" value="UniProtKB-SubCell"/>
</dbReference>
<protein>
    <recommendedName>
        <fullName evidence="8">Myosin-binding domain-containing protein</fullName>
    </recommendedName>
</protein>
<evidence type="ECO:0000256" key="7">
    <source>
        <dbReference type="SAM" id="SignalP"/>
    </source>
</evidence>
<evidence type="ECO:0000256" key="5">
    <source>
        <dbReference type="SAM" id="MobiDB-lite"/>
    </source>
</evidence>